<accession>A0A135TM61</accession>
<evidence type="ECO:0000313" key="1">
    <source>
        <dbReference type="EMBL" id="KXH49276.1"/>
    </source>
</evidence>
<protein>
    <submittedName>
        <fullName evidence="1">Uncharacterized protein</fullName>
    </submittedName>
</protein>
<dbReference type="AlphaFoldDB" id="A0A135TM61"/>
<dbReference type="Proteomes" id="UP000070054">
    <property type="component" value="Unassembled WGS sequence"/>
</dbReference>
<keyword evidence="2" id="KW-1185">Reference proteome</keyword>
<reference evidence="1 2" key="1">
    <citation type="submission" date="2014-02" db="EMBL/GenBank/DDBJ databases">
        <title>The genome sequence of Colletotrichum nymphaeae SA-01.</title>
        <authorList>
            <person name="Baroncelli R."/>
            <person name="Thon M.R."/>
        </authorList>
    </citation>
    <scope>NUCLEOTIDE SEQUENCE [LARGE SCALE GENOMIC DNA]</scope>
    <source>
        <strain evidence="1 2">SA-01</strain>
    </source>
</reference>
<dbReference type="EMBL" id="JEMN01001075">
    <property type="protein sequence ID" value="KXH49276.1"/>
    <property type="molecule type" value="Genomic_DNA"/>
</dbReference>
<sequence>MEREAYGYHEQQNHAQYYMRDRKSRCSAASLDDAAREFFSESSAPPQVWPFDLAGVNDALTPEQTALEQNESYFRTEVTAEIIDPEGETTVERLFRGDQWKTWDYIIANNLFRDFVERYQQKTRCLLIIAGEHCGETISTTSKLAATVRTISACKRNEKDVISTFVIGWFCTDDTQIWDRKDPDKPVNISSRLMMASLVFQLLDLMMAKNIECDLSFINSEFNWDDIGKWELQVLSEIFTRLVLQAPEGSQIICVIDEICSYEDWDSTEDDANKAVNALVAIANSAELLTGPRYFKLLLTCEDEAPGIEKKFKSKDQIMKVPQEVEVPPPFDDCPDSFAGLES</sequence>
<gene>
    <name evidence="1" type="ORF">CNYM01_06992</name>
</gene>
<evidence type="ECO:0000313" key="2">
    <source>
        <dbReference type="Proteomes" id="UP000070054"/>
    </source>
</evidence>
<comment type="caution">
    <text evidence="1">The sequence shown here is derived from an EMBL/GenBank/DDBJ whole genome shotgun (WGS) entry which is preliminary data.</text>
</comment>
<proteinExistence type="predicted"/>
<name>A0A135TM61_9PEZI</name>
<organism evidence="1 2">
    <name type="scientific">Colletotrichum nymphaeae SA-01</name>
    <dbReference type="NCBI Taxonomy" id="1460502"/>
    <lineage>
        <taxon>Eukaryota</taxon>
        <taxon>Fungi</taxon>
        <taxon>Dikarya</taxon>
        <taxon>Ascomycota</taxon>
        <taxon>Pezizomycotina</taxon>
        <taxon>Sordariomycetes</taxon>
        <taxon>Hypocreomycetidae</taxon>
        <taxon>Glomerellales</taxon>
        <taxon>Glomerellaceae</taxon>
        <taxon>Colletotrichum</taxon>
        <taxon>Colletotrichum acutatum species complex</taxon>
    </lineage>
</organism>
<dbReference type="OrthoDB" id="5419927at2759"/>